<protein>
    <submittedName>
        <fullName evidence="3">Charged multivesicular body protein 7</fullName>
    </submittedName>
</protein>
<keyword evidence="1" id="KW-0175">Coiled coil</keyword>
<name>A0A1Y1HWV2_KLENI</name>
<dbReference type="STRING" id="105231.A0A1Y1HWV2"/>
<organism evidence="3 4">
    <name type="scientific">Klebsormidium nitens</name>
    <name type="common">Green alga</name>
    <name type="synonym">Ulothrix nitens</name>
    <dbReference type="NCBI Taxonomy" id="105231"/>
    <lineage>
        <taxon>Eukaryota</taxon>
        <taxon>Viridiplantae</taxon>
        <taxon>Streptophyta</taxon>
        <taxon>Klebsormidiophyceae</taxon>
        <taxon>Klebsormidiales</taxon>
        <taxon>Klebsormidiaceae</taxon>
        <taxon>Klebsormidium</taxon>
    </lineage>
</organism>
<dbReference type="Pfam" id="PF03357">
    <property type="entry name" value="Snf7"/>
    <property type="match status" value="1"/>
</dbReference>
<dbReference type="Proteomes" id="UP000054558">
    <property type="component" value="Unassembled WGS sequence"/>
</dbReference>
<keyword evidence="4" id="KW-1185">Reference proteome</keyword>
<reference evidence="3 4" key="1">
    <citation type="journal article" date="2014" name="Nat. Commun.">
        <title>Klebsormidium flaccidum genome reveals primary factors for plant terrestrial adaptation.</title>
        <authorList>
            <person name="Hori K."/>
            <person name="Maruyama F."/>
            <person name="Fujisawa T."/>
            <person name="Togashi T."/>
            <person name="Yamamoto N."/>
            <person name="Seo M."/>
            <person name="Sato S."/>
            <person name="Yamada T."/>
            <person name="Mori H."/>
            <person name="Tajima N."/>
            <person name="Moriyama T."/>
            <person name="Ikeuchi M."/>
            <person name="Watanabe M."/>
            <person name="Wada H."/>
            <person name="Kobayashi K."/>
            <person name="Saito M."/>
            <person name="Masuda T."/>
            <person name="Sasaki-Sekimoto Y."/>
            <person name="Mashiguchi K."/>
            <person name="Awai K."/>
            <person name="Shimojima M."/>
            <person name="Masuda S."/>
            <person name="Iwai M."/>
            <person name="Nobusawa T."/>
            <person name="Narise T."/>
            <person name="Kondo S."/>
            <person name="Saito H."/>
            <person name="Sato R."/>
            <person name="Murakawa M."/>
            <person name="Ihara Y."/>
            <person name="Oshima-Yamada Y."/>
            <person name="Ohtaka K."/>
            <person name="Satoh M."/>
            <person name="Sonobe K."/>
            <person name="Ishii M."/>
            <person name="Ohtani R."/>
            <person name="Kanamori-Sato M."/>
            <person name="Honoki R."/>
            <person name="Miyazaki D."/>
            <person name="Mochizuki H."/>
            <person name="Umetsu J."/>
            <person name="Higashi K."/>
            <person name="Shibata D."/>
            <person name="Kamiya Y."/>
            <person name="Sato N."/>
            <person name="Nakamura Y."/>
            <person name="Tabata S."/>
            <person name="Ida S."/>
            <person name="Kurokawa K."/>
            <person name="Ohta H."/>
        </authorList>
    </citation>
    <scope>NUCLEOTIDE SEQUENCE [LARGE SCALE GENOMIC DNA]</scope>
    <source>
        <strain evidence="3 4">NIES-2285</strain>
    </source>
</reference>
<feature type="coiled-coil region" evidence="1">
    <location>
        <begin position="236"/>
        <end position="313"/>
    </location>
</feature>
<dbReference type="PANTHER" id="PTHR22761:SF7">
    <property type="entry name" value="SNF7 FAMILY PROTEIN"/>
    <property type="match status" value="1"/>
</dbReference>
<evidence type="ECO:0000313" key="3">
    <source>
        <dbReference type="EMBL" id="GAQ81451.1"/>
    </source>
</evidence>
<evidence type="ECO:0000256" key="1">
    <source>
        <dbReference type="SAM" id="Coils"/>
    </source>
</evidence>
<feature type="compositionally biased region" description="Polar residues" evidence="2">
    <location>
        <begin position="452"/>
        <end position="461"/>
    </location>
</feature>
<proteinExistence type="predicted"/>
<dbReference type="InterPro" id="IPR005024">
    <property type="entry name" value="Snf7_fam"/>
</dbReference>
<evidence type="ECO:0000256" key="2">
    <source>
        <dbReference type="SAM" id="MobiDB-lite"/>
    </source>
</evidence>
<dbReference type="AlphaFoldDB" id="A0A1Y1HWV2"/>
<evidence type="ECO:0000313" key="4">
    <source>
        <dbReference type="Proteomes" id="UP000054558"/>
    </source>
</evidence>
<accession>A0A1Y1HWV2</accession>
<dbReference type="Pfam" id="PF25880">
    <property type="entry name" value="WHD_CHMP7_1st"/>
    <property type="match status" value="1"/>
</dbReference>
<dbReference type="OMA" id="LQLQFMR"/>
<dbReference type="OrthoDB" id="10250120at2759"/>
<feature type="compositionally biased region" description="Polar residues" evidence="2">
    <location>
        <begin position="410"/>
        <end position="423"/>
    </location>
</feature>
<dbReference type="EMBL" id="DF237029">
    <property type="protein sequence ID" value="GAQ81451.1"/>
    <property type="molecule type" value="Genomic_DNA"/>
</dbReference>
<dbReference type="GO" id="GO:0007034">
    <property type="term" value="P:vacuolar transport"/>
    <property type="evidence" value="ECO:0007669"/>
    <property type="project" value="InterPro"/>
</dbReference>
<sequence length="461" mass="50696">MSSTLGVEEFLQRSLPEWNDETRMQARLRAFSTQDENFESHFEFWRGVILLVARAHLQATIIKTEEVRNVMFKRGGLKPLGLDQVLVEMHRRRQLQSFRGLMGSYDRSWIRWSVVQLARSATVAKQVVGGLLGGEDASGIRLDEEMVIMDLLKERADKVETEITPASGHTVLLLDPVLLSIHQNPREAQLVLHELLRRRRVALVSTVAAGKEVRGVKVAARGEKRVPAVTDQDRQRVHLKSAMRGLEERAEALMRRAAEARETAHSAVKKKDRALGLRCLRRFKLWEGAARQCNDYAAKLEELLLQVDQAEVTQQVTSALQAGVQTLRASTVTLEEAESCMQQVDGALTSHQEVQDTLGLGAGENSDAIDSELAEIEAEIAMEGLSLDSAKKVKPKKDAEATSIPGDTEASASQTVVQISSIGDWQAGAPEPSGSAELSVARAAQGAPTKGENMQSERTSA</sequence>
<dbReference type="PANTHER" id="PTHR22761">
    <property type="entry name" value="CHARGED MULTIVESICULAR BODY PROTEIN"/>
    <property type="match status" value="1"/>
</dbReference>
<gene>
    <name evidence="3" type="ORF">KFL_000800290</name>
</gene>
<feature type="region of interest" description="Disordered" evidence="2">
    <location>
        <begin position="391"/>
        <end position="461"/>
    </location>
</feature>